<feature type="domain" description="HEPN" evidence="1">
    <location>
        <begin position="14"/>
        <end position="63"/>
    </location>
</feature>
<dbReference type="EMBL" id="JABFDB010000047">
    <property type="protein sequence ID" value="NYZ24916.1"/>
    <property type="molecule type" value="Genomic_DNA"/>
</dbReference>
<evidence type="ECO:0000313" key="3">
    <source>
        <dbReference type="Proteomes" id="UP000584642"/>
    </source>
</evidence>
<evidence type="ECO:0000313" key="2">
    <source>
        <dbReference type="EMBL" id="NYZ24916.1"/>
    </source>
</evidence>
<name>A0ABX2TKZ5_9PROT</name>
<evidence type="ECO:0000259" key="1">
    <source>
        <dbReference type="Pfam" id="PF05168"/>
    </source>
</evidence>
<sequence>MSATDRATILEETRRWWTVAAEDLRVAQACHAMAPPSPGNAAYHCQQAAEKLVKGLLVATGVLPSGC</sequence>
<keyword evidence="3" id="KW-1185">Reference proteome</keyword>
<accession>A0ABX2TKZ5</accession>
<proteinExistence type="predicted"/>
<dbReference type="SUPFAM" id="SSF81593">
    <property type="entry name" value="Nucleotidyltransferase substrate binding subunit/domain"/>
    <property type="match status" value="1"/>
</dbReference>
<dbReference type="InterPro" id="IPR007842">
    <property type="entry name" value="HEPN_dom"/>
</dbReference>
<dbReference type="Gene3D" id="1.20.120.330">
    <property type="entry name" value="Nucleotidyltransferases domain 2"/>
    <property type="match status" value="1"/>
</dbReference>
<dbReference type="Pfam" id="PF05168">
    <property type="entry name" value="HEPN"/>
    <property type="match status" value="1"/>
</dbReference>
<dbReference type="Proteomes" id="UP000584642">
    <property type="component" value="Unassembled WGS sequence"/>
</dbReference>
<organism evidence="2 3">
    <name type="scientific">Azospirillum oleiclasticum</name>
    <dbReference type="NCBI Taxonomy" id="2735135"/>
    <lineage>
        <taxon>Bacteria</taxon>
        <taxon>Pseudomonadati</taxon>
        <taxon>Pseudomonadota</taxon>
        <taxon>Alphaproteobacteria</taxon>
        <taxon>Rhodospirillales</taxon>
        <taxon>Azospirillaceae</taxon>
        <taxon>Azospirillum</taxon>
    </lineage>
</organism>
<gene>
    <name evidence="2" type="ORF">HND93_34875</name>
</gene>
<dbReference type="RefSeq" id="WP_180286688.1">
    <property type="nucleotide sequence ID" value="NZ_JABFDB010000047.1"/>
</dbReference>
<reference evidence="2 3" key="1">
    <citation type="submission" date="2020-05" db="EMBL/GenBank/DDBJ databases">
        <title>Azospirillum oleiclasticum sp. nov, a nitrogen-fixing and heavy crude oil-emulsifying bacterium isolated from the crude oil of Yumen Oilfield.</title>
        <authorList>
            <person name="Wu D."/>
            <person name="Cai M."/>
            <person name="Zhang X."/>
        </authorList>
    </citation>
    <scope>NUCLEOTIDE SEQUENCE [LARGE SCALE GENOMIC DNA]</scope>
    <source>
        <strain evidence="2 3">ROY-1-1-2</strain>
    </source>
</reference>
<comment type="caution">
    <text evidence="2">The sequence shown here is derived from an EMBL/GenBank/DDBJ whole genome shotgun (WGS) entry which is preliminary data.</text>
</comment>
<protein>
    <submittedName>
        <fullName evidence="2">HEPN domain-containing protein</fullName>
    </submittedName>
</protein>